<dbReference type="InterPro" id="IPR036375">
    <property type="entry name" value="Hemopexin-like_dom_sf"/>
</dbReference>
<dbReference type="PIRSF" id="PIRSF001191">
    <property type="entry name" value="Peptidase_M10A_matrix"/>
    <property type="match status" value="1"/>
</dbReference>
<feature type="repeat" description="Hemopexin" evidence="11">
    <location>
        <begin position="343"/>
        <end position="390"/>
    </location>
</feature>
<feature type="non-terminal residue" evidence="14">
    <location>
        <position position="448"/>
    </location>
</feature>
<feature type="repeat" description="Hemopexin" evidence="11">
    <location>
        <begin position="391"/>
        <end position="438"/>
    </location>
</feature>
<dbReference type="SMART" id="SM00235">
    <property type="entry name" value="ZnMc"/>
    <property type="match status" value="1"/>
</dbReference>
<dbReference type="InterPro" id="IPR036365">
    <property type="entry name" value="PGBD-like_sf"/>
</dbReference>
<dbReference type="InterPro" id="IPR033739">
    <property type="entry name" value="M10A_MMP"/>
</dbReference>
<evidence type="ECO:0000256" key="7">
    <source>
        <dbReference type="ARBA" id="ARBA00023049"/>
    </source>
</evidence>
<dbReference type="GO" id="GO:0008270">
    <property type="term" value="F:zinc ion binding"/>
    <property type="evidence" value="ECO:0007669"/>
    <property type="project" value="InterPro"/>
</dbReference>
<evidence type="ECO:0000256" key="12">
    <source>
        <dbReference type="SAM" id="MobiDB-lite"/>
    </source>
</evidence>
<keyword evidence="15" id="KW-1185">Reference proteome</keyword>
<feature type="binding site" evidence="10">
    <location>
        <position position="349"/>
    </location>
    <ligand>
        <name>Ca(2+)</name>
        <dbReference type="ChEBI" id="CHEBI:29108"/>
        <label>5</label>
    </ligand>
</feature>
<reference evidence="14" key="1">
    <citation type="submission" date="2019-10" db="EMBL/GenBank/DDBJ databases">
        <title>Bird 10,000 Genomes (B10K) Project - Family phase.</title>
        <authorList>
            <person name="Zhang G."/>
        </authorList>
    </citation>
    <scope>NUCLEOTIDE SEQUENCE</scope>
    <source>
        <strain evidence="14">B10K-IZ-033-78</strain>
        <tissue evidence="14">Muscle</tissue>
    </source>
</reference>
<dbReference type="InterPro" id="IPR006026">
    <property type="entry name" value="Peptidase_Metallo"/>
</dbReference>
<organism evidence="14 15">
    <name type="scientific">Chloropsis hardwickii</name>
    <dbReference type="NCBI Taxonomy" id="667144"/>
    <lineage>
        <taxon>Eukaryota</taxon>
        <taxon>Metazoa</taxon>
        <taxon>Chordata</taxon>
        <taxon>Craniata</taxon>
        <taxon>Vertebrata</taxon>
        <taxon>Euteleostomi</taxon>
        <taxon>Archelosauria</taxon>
        <taxon>Archosauria</taxon>
        <taxon>Dinosauria</taxon>
        <taxon>Saurischia</taxon>
        <taxon>Theropoda</taxon>
        <taxon>Coelurosauria</taxon>
        <taxon>Aves</taxon>
        <taxon>Neognathae</taxon>
        <taxon>Neoaves</taxon>
        <taxon>Telluraves</taxon>
        <taxon>Australaves</taxon>
        <taxon>Passeriformes</taxon>
        <taxon>Corvoidea</taxon>
        <taxon>Irenidae</taxon>
        <taxon>Chloropsis</taxon>
    </lineage>
</organism>
<evidence type="ECO:0000313" key="14">
    <source>
        <dbReference type="EMBL" id="NWH41402.1"/>
    </source>
</evidence>
<dbReference type="Gene3D" id="2.110.10.10">
    <property type="entry name" value="Hemopexin-like domain"/>
    <property type="match status" value="1"/>
</dbReference>
<evidence type="ECO:0000256" key="11">
    <source>
        <dbReference type="PROSITE-ProRule" id="PRU01011"/>
    </source>
</evidence>
<feature type="active site" evidence="8">
    <location>
        <position position="172"/>
    </location>
</feature>
<feature type="domain" description="Peptidase metallopeptidase" evidence="13">
    <location>
        <begin position="58"/>
        <end position="216"/>
    </location>
</feature>
<evidence type="ECO:0000256" key="3">
    <source>
        <dbReference type="ARBA" id="ARBA00022723"/>
    </source>
</evidence>
<dbReference type="GO" id="GO:0030574">
    <property type="term" value="P:collagen catabolic process"/>
    <property type="evidence" value="ECO:0007669"/>
    <property type="project" value="TreeGrafter"/>
</dbReference>
<dbReference type="InterPro" id="IPR021190">
    <property type="entry name" value="Pept_M10A"/>
</dbReference>
<feature type="binding site" evidence="10">
    <location>
        <position position="306"/>
    </location>
    <ligand>
        <name>Ca(2+)</name>
        <dbReference type="ChEBI" id="CHEBI:29108"/>
        <label>5</label>
    </ligand>
</feature>
<dbReference type="Pfam" id="PF00413">
    <property type="entry name" value="Peptidase_M10"/>
    <property type="match status" value="1"/>
</dbReference>
<dbReference type="FunFam" id="3.40.390.10:FF:000021">
    <property type="entry name" value="Matrix metallopeptidase 28"/>
    <property type="match status" value="1"/>
</dbReference>
<feature type="binding site" description="in inhibited form" evidence="10">
    <location>
        <position position="28"/>
    </location>
    <ligand>
        <name>Zn(2+)</name>
        <dbReference type="ChEBI" id="CHEBI:29105"/>
        <label>2</label>
        <note>catalytic</note>
    </ligand>
</feature>
<evidence type="ECO:0000313" key="15">
    <source>
        <dbReference type="Proteomes" id="UP000640999"/>
    </source>
</evidence>
<dbReference type="InterPro" id="IPR018487">
    <property type="entry name" value="Hemopexin-like_repeat"/>
</dbReference>
<proteinExistence type="inferred from homology"/>
<dbReference type="SMART" id="SM00120">
    <property type="entry name" value="HX"/>
    <property type="match status" value="2"/>
</dbReference>
<evidence type="ECO:0000256" key="5">
    <source>
        <dbReference type="ARBA" id="ARBA00022833"/>
    </source>
</evidence>
<dbReference type="Gene3D" id="3.40.390.10">
    <property type="entry name" value="Collagenase (Catalytic Domain)"/>
    <property type="match status" value="1"/>
</dbReference>
<evidence type="ECO:0000256" key="8">
    <source>
        <dbReference type="PIRSR" id="PIRSR001191-1"/>
    </source>
</evidence>
<feature type="binding site" evidence="10">
    <location>
        <position position="260"/>
    </location>
    <ligand>
        <name>Ca(2+)</name>
        <dbReference type="ChEBI" id="CHEBI:29108"/>
        <label>4</label>
    </ligand>
</feature>
<dbReference type="PRINTS" id="PR00138">
    <property type="entry name" value="MATRIXIN"/>
</dbReference>
<dbReference type="GO" id="GO:0006508">
    <property type="term" value="P:proteolysis"/>
    <property type="evidence" value="ECO:0007669"/>
    <property type="project" value="UniProtKB-KW"/>
</dbReference>
<feature type="binding site" evidence="10">
    <location>
        <position position="262"/>
    </location>
    <ligand>
        <name>Ca(2+)</name>
        <dbReference type="ChEBI" id="CHEBI:29108"/>
        <label>5</label>
    </ligand>
</feature>
<dbReference type="GO" id="GO:0030198">
    <property type="term" value="P:extracellular matrix organization"/>
    <property type="evidence" value="ECO:0007669"/>
    <property type="project" value="TreeGrafter"/>
</dbReference>
<dbReference type="GO" id="GO:0004222">
    <property type="term" value="F:metalloendopeptidase activity"/>
    <property type="evidence" value="ECO:0007669"/>
    <property type="project" value="InterPro"/>
</dbReference>
<dbReference type="GO" id="GO:0031012">
    <property type="term" value="C:extracellular matrix"/>
    <property type="evidence" value="ECO:0007669"/>
    <property type="project" value="InterPro"/>
</dbReference>
<dbReference type="Pfam" id="PF00045">
    <property type="entry name" value="Hemopexin"/>
    <property type="match status" value="1"/>
</dbReference>
<comment type="cofactor">
    <cofactor evidence="10">
        <name>Zn(2+)</name>
        <dbReference type="ChEBI" id="CHEBI:29105"/>
    </cofactor>
    <text evidence="10">Binds 2 Zn(2+) ions per subunit.</text>
</comment>
<feature type="region of interest" description="Disordered" evidence="12">
    <location>
        <begin position="25"/>
        <end position="51"/>
    </location>
</feature>
<feature type="binding site" evidence="10">
    <location>
        <position position="121"/>
    </location>
    <ligand>
        <name>Zn(2+)</name>
        <dbReference type="ChEBI" id="CHEBI:29105"/>
        <label>1</label>
    </ligand>
</feature>
<feature type="non-terminal residue" evidence="14">
    <location>
        <position position="1"/>
    </location>
</feature>
<evidence type="ECO:0000256" key="6">
    <source>
        <dbReference type="ARBA" id="ARBA00022837"/>
    </source>
</evidence>
<feature type="binding site" evidence="10">
    <location>
        <position position="148"/>
    </location>
    <ligand>
        <name>Zn(2+)</name>
        <dbReference type="ChEBI" id="CHEBI:29105"/>
        <label>1</label>
    </ligand>
</feature>
<feature type="binding site" evidence="9">
    <location>
        <position position="171"/>
    </location>
    <ligand>
        <name>Zn(2+)</name>
        <dbReference type="ChEBI" id="CHEBI:29105"/>
        <label>2</label>
        <note>catalytic</note>
    </ligand>
</feature>
<feature type="binding site" evidence="10">
    <location>
        <position position="138"/>
    </location>
    <ligand>
        <name>Zn(2+)</name>
        <dbReference type="ChEBI" id="CHEBI:29105"/>
        <label>1</label>
    </ligand>
</feature>
<feature type="binding site" evidence="10">
    <location>
        <position position="153"/>
    </location>
    <ligand>
        <name>Ca(2+)</name>
        <dbReference type="ChEBI" id="CHEBI:29108"/>
        <label>1</label>
    </ligand>
</feature>
<gene>
    <name evidence="14" type="primary">Mmp28</name>
    <name evidence="14" type="ORF">CHLHAR_R06887</name>
</gene>
<evidence type="ECO:0000256" key="10">
    <source>
        <dbReference type="PIRSR" id="PIRSR621190-2"/>
    </source>
</evidence>
<dbReference type="CDD" id="cd04278">
    <property type="entry name" value="ZnMc_MMP"/>
    <property type="match status" value="1"/>
</dbReference>
<accession>A0A850VJH1</accession>
<dbReference type="EMBL" id="WEIW01003924">
    <property type="protein sequence ID" value="NWH41402.1"/>
    <property type="molecule type" value="Genomic_DNA"/>
</dbReference>
<keyword evidence="3 9" id="KW-0479">Metal-binding</keyword>
<feature type="binding site" evidence="10">
    <location>
        <position position="189"/>
    </location>
    <ligand>
        <name>Zn(2+)</name>
        <dbReference type="ChEBI" id="CHEBI:29105"/>
        <label>2</label>
        <note>catalytic</note>
    </ligand>
</feature>
<feature type="binding site" evidence="10">
    <location>
        <position position="111"/>
    </location>
    <ligand>
        <name>Ca(2+)</name>
        <dbReference type="ChEBI" id="CHEBI:29108"/>
        <label>2</label>
    </ligand>
</feature>
<comment type="caution">
    <text evidence="14">The sequence shown here is derived from an EMBL/GenBank/DDBJ whole genome shotgun (WGS) entry which is preliminary data.</text>
</comment>
<protein>
    <submittedName>
        <fullName evidence="14">MMP28 protein</fullName>
    </submittedName>
</protein>
<comment type="similarity">
    <text evidence="1">Belongs to the peptidase M10A family.</text>
</comment>
<feature type="binding site" evidence="10">
    <location>
        <position position="130"/>
    </location>
    <ligand>
        <name>Ca(2+)</name>
        <dbReference type="ChEBI" id="CHEBI:29108"/>
        <label>3</label>
    </ligand>
</feature>
<keyword evidence="5 9" id="KW-0862">Zinc</keyword>
<feature type="binding site" evidence="9">
    <location>
        <position position="181"/>
    </location>
    <ligand>
        <name>Zn(2+)</name>
        <dbReference type="ChEBI" id="CHEBI:29105"/>
        <label>2</label>
        <note>catalytic</note>
    </ligand>
</feature>
<dbReference type="PANTHER" id="PTHR10201">
    <property type="entry name" value="MATRIX METALLOPROTEINASE"/>
    <property type="match status" value="1"/>
</dbReference>
<feature type="binding site" evidence="10">
    <location>
        <position position="123"/>
    </location>
    <ligand>
        <name>Zn(2+)</name>
        <dbReference type="ChEBI" id="CHEBI:29105"/>
        <label>1</label>
    </ligand>
</feature>
<keyword evidence="7" id="KW-0482">Metalloprotease</keyword>
<evidence type="ECO:0000256" key="4">
    <source>
        <dbReference type="ARBA" id="ARBA00022801"/>
    </source>
</evidence>
<dbReference type="SUPFAM" id="SSF55486">
    <property type="entry name" value="Metalloproteases ('zincins'), catalytic domain"/>
    <property type="match status" value="1"/>
</dbReference>
<feature type="binding site" evidence="9">
    <location>
        <position position="175"/>
    </location>
    <ligand>
        <name>Zn(2+)</name>
        <dbReference type="ChEBI" id="CHEBI:29105"/>
        <label>2</label>
        <note>catalytic</note>
    </ligand>
</feature>
<dbReference type="OrthoDB" id="406838at2759"/>
<dbReference type="SUPFAM" id="SSF47090">
    <property type="entry name" value="PGBD-like"/>
    <property type="match status" value="1"/>
</dbReference>
<evidence type="ECO:0000259" key="13">
    <source>
        <dbReference type="SMART" id="SM00235"/>
    </source>
</evidence>
<evidence type="ECO:0000256" key="1">
    <source>
        <dbReference type="ARBA" id="ARBA00010370"/>
    </source>
</evidence>
<comment type="cofactor">
    <cofactor evidence="10">
        <name>Ca(2+)</name>
        <dbReference type="ChEBI" id="CHEBI:29108"/>
    </cofactor>
    <text evidence="10">Can bind about 5 Ca(2+) ions per subunit.</text>
</comment>
<name>A0A850VJH1_9CORV</name>
<feature type="binding site" evidence="10">
    <location>
        <position position="153"/>
    </location>
    <ligand>
        <name>Ca(2+)</name>
        <dbReference type="ChEBI" id="CHEBI:29108"/>
        <label>3</label>
    </ligand>
</feature>
<sequence length="448" mass="50014">RHFQRVTHLPPSGVLDAPTLHQMALPRCGTGDSRDSRAAGASPARRRRRTAQHACPVAGGRWYKRHLTYRVVNWPSYLPQHEVRRAVRAAFELWSNVSSLLFWEAQDGPADIRLTFFHGDHNDGLNNAFDGPGGALAHAFFPWRGEAHFDSAERWSLRSGKGRNLFIVVAHEVGHTLGLQHSPVKSALMSPYYKKLSKDFVLSWDDILAIQNLYGKPSKGSAIQLPGKVFTHFQDWSTDLYGRDRQQRSPSSYYCHSFFDAITAVSPHSLVPGVPVGSPVGWLSLTLHKAGPVAEPVPISWLPRAALGCALTLPVPAGGRCWRYSGSELDAGFPRKCSALGLPRHPDTALYFQQLRRLVLFKGPKYFVVGEDPLGVEPYYPRSLRDWAGLPPGTAGALTHRHGSVYFFRDDQYWQFDQAKLRVVATGKWATELAWMGCWDADSEQALL</sequence>
<dbReference type="PROSITE" id="PS51642">
    <property type="entry name" value="HEMOPEXIN_2"/>
    <property type="match status" value="2"/>
</dbReference>
<dbReference type="InterPro" id="IPR001818">
    <property type="entry name" value="Pept_M10_metallopeptidase"/>
</dbReference>
<keyword evidence="2" id="KW-0645">Protease</keyword>
<feature type="binding site" evidence="10">
    <location>
        <position position="131"/>
    </location>
    <ligand>
        <name>Ca(2+)</name>
        <dbReference type="ChEBI" id="CHEBI:29108"/>
        <label>3</label>
    </ligand>
</feature>
<dbReference type="Proteomes" id="UP000640999">
    <property type="component" value="Unassembled WGS sequence"/>
</dbReference>
<keyword evidence="6 10" id="KW-0106">Calcium</keyword>
<dbReference type="SUPFAM" id="SSF50923">
    <property type="entry name" value="Hemopexin-like domain"/>
    <property type="match status" value="1"/>
</dbReference>
<evidence type="ECO:0000256" key="2">
    <source>
        <dbReference type="ARBA" id="ARBA00022670"/>
    </source>
</evidence>
<dbReference type="GO" id="GO:0005615">
    <property type="term" value="C:extracellular space"/>
    <property type="evidence" value="ECO:0007669"/>
    <property type="project" value="TreeGrafter"/>
</dbReference>
<evidence type="ECO:0000256" key="9">
    <source>
        <dbReference type="PIRSR" id="PIRSR001191-2"/>
    </source>
</evidence>
<dbReference type="InterPro" id="IPR024079">
    <property type="entry name" value="MetalloPept_cat_dom_sf"/>
</dbReference>
<dbReference type="AlphaFoldDB" id="A0A850VJH1"/>
<keyword evidence="4" id="KW-0378">Hydrolase</keyword>
<feature type="binding site" evidence="10">
    <location>
        <position position="150"/>
    </location>
    <ligand>
        <name>Ca(2+)</name>
        <dbReference type="ChEBI" id="CHEBI:29108"/>
        <label>3</label>
    </ligand>
</feature>
<dbReference type="PANTHER" id="PTHR10201:SF298">
    <property type="entry name" value="MATRIX METALLOPROTEINASE-28"/>
    <property type="match status" value="1"/>
</dbReference>